<dbReference type="InterPro" id="IPR051605">
    <property type="entry name" value="CstA"/>
</dbReference>
<dbReference type="EMBL" id="ARZA01000105">
    <property type="protein sequence ID" value="EOD00912.1"/>
    <property type="molecule type" value="Genomic_DNA"/>
</dbReference>
<keyword evidence="6 7" id="KW-0472">Membrane</keyword>
<dbReference type="RefSeq" id="WP_006310990.1">
    <property type="nucleotide sequence ID" value="NZ_ARZA01000105.1"/>
</dbReference>
<feature type="transmembrane region" description="Helical" evidence="7">
    <location>
        <begin position="256"/>
        <end position="277"/>
    </location>
</feature>
<feature type="transmembrane region" description="Helical" evidence="7">
    <location>
        <begin position="131"/>
        <end position="151"/>
    </location>
</feature>
<dbReference type="eggNOG" id="COG1966">
    <property type="taxonomic scope" value="Bacteria"/>
</dbReference>
<comment type="subcellular location">
    <subcellularLocation>
        <location evidence="1">Cell membrane</location>
        <topology evidence="1">Multi-pass membrane protein</topology>
    </subcellularLocation>
</comment>
<comment type="caution">
    <text evidence="9">The sequence shown here is derived from an EMBL/GenBank/DDBJ whole genome shotgun (WGS) entry which is preliminary data.</text>
</comment>
<feature type="transmembrane region" description="Helical" evidence="7">
    <location>
        <begin position="85"/>
        <end position="107"/>
    </location>
</feature>
<feature type="transmembrane region" description="Helical" evidence="7">
    <location>
        <begin position="493"/>
        <end position="512"/>
    </location>
</feature>
<reference evidence="9 10" key="1">
    <citation type="journal article" date="2015" name="Geomicrobiol. J.">
        <title>Caldisalinibacter kiritimatiensis gen. nov., sp. nov., a moderately thermohalophilic thiosulfate-reducing bacterium from a hypersaline microbial mat.</title>
        <authorList>
            <person name="Ben Hania W."/>
            <person name="Joseph M."/>
            <person name="Fiebig A."/>
            <person name="Bunk B."/>
            <person name="Klenk H.-P."/>
            <person name="Fardeau M.-L."/>
            <person name="Spring S."/>
        </authorList>
    </citation>
    <scope>NUCLEOTIDE SEQUENCE [LARGE SCALE GENOMIC DNA]</scope>
    <source>
        <strain evidence="9 10">L21-TH-D2</strain>
    </source>
</reference>
<feature type="transmembrane region" description="Helical" evidence="7">
    <location>
        <begin position="462"/>
        <end position="486"/>
    </location>
</feature>
<gene>
    <name evidence="9" type="ORF">L21TH_1020</name>
</gene>
<keyword evidence="4 7" id="KW-0812">Transmembrane</keyword>
<name>R1AWA8_9FIRM</name>
<feature type="transmembrane region" description="Helical" evidence="7">
    <location>
        <begin position="289"/>
        <end position="309"/>
    </location>
</feature>
<dbReference type="Pfam" id="PF02554">
    <property type="entry name" value="CstA"/>
    <property type="match status" value="2"/>
</dbReference>
<feature type="domain" description="CstA N-terminal" evidence="8">
    <location>
        <begin position="2"/>
        <end position="347"/>
    </location>
</feature>
<dbReference type="OrthoDB" id="9761224at2"/>
<feature type="domain" description="CstA N-terminal" evidence="8">
    <location>
        <begin position="375"/>
        <end position="507"/>
    </location>
</feature>
<evidence type="ECO:0000259" key="8">
    <source>
        <dbReference type="Pfam" id="PF02554"/>
    </source>
</evidence>
<organism evidence="9 10">
    <name type="scientific">Caldisalinibacter kiritimatiensis</name>
    <dbReference type="NCBI Taxonomy" id="1304284"/>
    <lineage>
        <taxon>Bacteria</taxon>
        <taxon>Bacillati</taxon>
        <taxon>Bacillota</taxon>
        <taxon>Tissierellia</taxon>
        <taxon>Tissierellales</taxon>
        <taxon>Thermohalobacteraceae</taxon>
        <taxon>Caldisalinibacter</taxon>
    </lineage>
</organism>
<accession>R1AWA8</accession>
<feature type="transmembrane region" description="Helical" evidence="7">
    <location>
        <begin position="217"/>
        <end position="235"/>
    </location>
</feature>
<feature type="transmembrane region" description="Helical" evidence="7">
    <location>
        <begin position="329"/>
        <end position="350"/>
    </location>
</feature>
<evidence type="ECO:0000256" key="1">
    <source>
        <dbReference type="ARBA" id="ARBA00004651"/>
    </source>
</evidence>
<proteinExistence type="inferred from homology"/>
<evidence type="ECO:0000313" key="9">
    <source>
        <dbReference type="EMBL" id="EOD00912.1"/>
    </source>
</evidence>
<feature type="transmembrane region" description="Helical" evidence="7">
    <location>
        <begin position="186"/>
        <end position="205"/>
    </location>
</feature>
<dbReference type="AlphaFoldDB" id="R1AWA8"/>
<dbReference type="STRING" id="1304284.L21TH_1020"/>
<evidence type="ECO:0000256" key="4">
    <source>
        <dbReference type="ARBA" id="ARBA00022692"/>
    </source>
</evidence>
<evidence type="ECO:0000256" key="5">
    <source>
        <dbReference type="ARBA" id="ARBA00022989"/>
    </source>
</evidence>
<keyword evidence="3" id="KW-1003">Cell membrane</keyword>
<comment type="similarity">
    <text evidence="2">Belongs to the peptide transporter carbon starvation (CstA) (TC 2.A.114) family.</text>
</comment>
<dbReference type="GO" id="GO:0009267">
    <property type="term" value="P:cellular response to starvation"/>
    <property type="evidence" value="ECO:0007669"/>
    <property type="project" value="InterPro"/>
</dbReference>
<feature type="transmembrane region" description="Helical" evidence="7">
    <location>
        <begin position="438"/>
        <end position="456"/>
    </location>
</feature>
<evidence type="ECO:0000256" key="6">
    <source>
        <dbReference type="ARBA" id="ARBA00023136"/>
    </source>
</evidence>
<evidence type="ECO:0000313" key="10">
    <source>
        <dbReference type="Proteomes" id="UP000013378"/>
    </source>
</evidence>
<dbReference type="PANTHER" id="PTHR30252">
    <property type="entry name" value="INNER MEMBRANE PEPTIDE TRANSPORTER"/>
    <property type="match status" value="1"/>
</dbReference>
<keyword evidence="10" id="KW-1185">Reference proteome</keyword>
<sequence>MNALLLAILTYVGFIVAYRTYGKFIGKKLFELSNKNVTPAHELEDGVDYVPTKKNILFGHHFTSIAGTGPIVGPAIGVIWGWVPAVIWVVVGSIFMGAVHDFGALVISERNKGKSLGDVTKDIVSPTSRNLFLLVIFFLLLIVIAVFAMIIGKLFMMYPASIFPVWMEIPIALALGYLVYKKNKNITWLSIIAIVLMYITIWIGATYFGNWSMPEIFGMQPIIVWVFILMIYAYIASVLPVQKLLQPRDYINSHELIVAMALLILGLIVVHPTIVAPAIRTNVAGSPPLLPFIFITIACGAISGFHSLVSSGTSSKQLGKEEDAMMIGYGGMLMEGALAILVILACTAGLGDANAWTARYADWATASGLGAKLGAFVDGGANFVSGLGLKAEFAKTILAVFIVSFAATTLDTATRIQRYVVGEIAEGLNIKPLATKHGATLFAVITALLLAMAKPGGAGAMILWPLFGASNQLLSGLALMIITVYLAKKNKPIIYTLIPMIFMMIMTGWGMIYNIINFANKSDWLLFVIGIIILVLEIWMIIEAVKVIRESRAKKHTIDA</sequence>
<evidence type="ECO:0000256" key="7">
    <source>
        <dbReference type="SAM" id="Phobius"/>
    </source>
</evidence>
<protein>
    <submittedName>
        <fullName evidence="9">Carbon starvation protein A</fullName>
    </submittedName>
</protein>
<keyword evidence="5 7" id="KW-1133">Transmembrane helix</keyword>
<dbReference type="PANTHER" id="PTHR30252:SF0">
    <property type="entry name" value="PEPTIDE TRANSPORTER CSTA"/>
    <property type="match status" value="1"/>
</dbReference>
<feature type="transmembrane region" description="Helical" evidence="7">
    <location>
        <begin position="157"/>
        <end position="179"/>
    </location>
</feature>
<dbReference type="GO" id="GO:0005886">
    <property type="term" value="C:plasma membrane"/>
    <property type="evidence" value="ECO:0007669"/>
    <property type="project" value="UniProtKB-SubCell"/>
</dbReference>
<dbReference type="Proteomes" id="UP000013378">
    <property type="component" value="Unassembled WGS sequence"/>
</dbReference>
<dbReference type="PATRIC" id="fig|1304284.3.peg.1001"/>
<feature type="transmembrane region" description="Helical" evidence="7">
    <location>
        <begin position="524"/>
        <end position="545"/>
    </location>
</feature>
<dbReference type="InterPro" id="IPR003706">
    <property type="entry name" value="CstA_N"/>
</dbReference>
<evidence type="ECO:0000256" key="3">
    <source>
        <dbReference type="ARBA" id="ARBA00022475"/>
    </source>
</evidence>
<evidence type="ECO:0000256" key="2">
    <source>
        <dbReference type="ARBA" id="ARBA00007755"/>
    </source>
</evidence>
<feature type="transmembrane region" description="Helical" evidence="7">
    <location>
        <begin position="393"/>
        <end position="410"/>
    </location>
</feature>